<reference evidence="1" key="1">
    <citation type="journal article" date="2015" name="Nature">
        <title>Complex archaea that bridge the gap between prokaryotes and eukaryotes.</title>
        <authorList>
            <person name="Spang A."/>
            <person name="Saw J.H."/>
            <person name="Jorgensen S.L."/>
            <person name="Zaremba-Niedzwiedzka K."/>
            <person name="Martijn J."/>
            <person name="Lind A.E."/>
            <person name="van Eijk R."/>
            <person name="Schleper C."/>
            <person name="Guy L."/>
            <person name="Ettema T.J."/>
        </authorList>
    </citation>
    <scope>NUCLEOTIDE SEQUENCE</scope>
</reference>
<proteinExistence type="predicted"/>
<name>A0A0F9TQA2_9ZZZZ</name>
<protein>
    <submittedName>
        <fullName evidence="1">Uncharacterized protein</fullName>
    </submittedName>
</protein>
<gene>
    <name evidence="1" type="ORF">LCGC14_0702100</name>
</gene>
<dbReference type="AlphaFoldDB" id="A0A0F9TQA2"/>
<sequence length="112" mass="13286">MWLKYKNKWSYSGTKWSWRYLGSLPEDYEDVQEVLAEISDKYAYSGIDYEVVEVPPSEVISEKIKEAQSWLTHYSEHLEYLVILFADAEAIERFEQQEDGPHSWKPDNESTK</sequence>
<accession>A0A0F9TQA2</accession>
<dbReference type="EMBL" id="LAZR01001504">
    <property type="protein sequence ID" value="KKN43563.1"/>
    <property type="molecule type" value="Genomic_DNA"/>
</dbReference>
<organism evidence="1">
    <name type="scientific">marine sediment metagenome</name>
    <dbReference type="NCBI Taxonomy" id="412755"/>
    <lineage>
        <taxon>unclassified sequences</taxon>
        <taxon>metagenomes</taxon>
        <taxon>ecological metagenomes</taxon>
    </lineage>
</organism>
<comment type="caution">
    <text evidence="1">The sequence shown here is derived from an EMBL/GenBank/DDBJ whole genome shotgun (WGS) entry which is preliminary data.</text>
</comment>
<evidence type="ECO:0000313" key="1">
    <source>
        <dbReference type="EMBL" id="KKN43563.1"/>
    </source>
</evidence>